<protein>
    <submittedName>
        <fullName evidence="1">Uncharacterized protein</fullName>
    </submittedName>
</protein>
<sequence>MQNNMLMDNLNSVNEIPGEDSINFAFSAKCTLLDGDDSLNGTIGGYKMNQLKMICALVKPTFHNIV</sequence>
<accession>A0AAN9IW95</accession>
<proteinExistence type="predicted"/>
<dbReference type="EMBL" id="JAYWIO010000001">
    <property type="protein sequence ID" value="KAK7287111.1"/>
    <property type="molecule type" value="Genomic_DNA"/>
</dbReference>
<evidence type="ECO:0000313" key="2">
    <source>
        <dbReference type="Proteomes" id="UP001372338"/>
    </source>
</evidence>
<evidence type="ECO:0000313" key="1">
    <source>
        <dbReference type="EMBL" id="KAK7287111.1"/>
    </source>
</evidence>
<organism evidence="1 2">
    <name type="scientific">Crotalaria pallida</name>
    <name type="common">Smooth rattlebox</name>
    <name type="synonym">Crotalaria striata</name>
    <dbReference type="NCBI Taxonomy" id="3830"/>
    <lineage>
        <taxon>Eukaryota</taxon>
        <taxon>Viridiplantae</taxon>
        <taxon>Streptophyta</taxon>
        <taxon>Embryophyta</taxon>
        <taxon>Tracheophyta</taxon>
        <taxon>Spermatophyta</taxon>
        <taxon>Magnoliopsida</taxon>
        <taxon>eudicotyledons</taxon>
        <taxon>Gunneridae</taxon>
        <taxon>Pentapetalae</taxon>
        <taxon>rosids</taxon>
        <taxon>fabids</taxon>
        <taxon>Fabales</taxon>
        <taxon>Fabaceae</taxon>
        <taxon>Papilionoideae</taxon>
        <taxon>50 kb inversion clade</taxon>
        <taxon>genistoids sensu lato</taxon>
        <taxon>core genistoids</taxon>
        <taxon>Crotalarieae</taxon>
        <taxon>Crotalaria</taxon>
    </lineage>
</organism>
<keyword evidence="2" id="KW-1185">Reference proteome</keyword>
<dbReference type="Proteomes" id="UP001372338">
    <property type="component" value="Unassembled WGS sequence"/>
</dbReference>
<comment type="caution">
    <text evidence="1">The sequence shown here is derived from an EMBL/GenBank/DDBJ whole genome shotgun (WGS) entry which is preliminary data.</text>
</comment>
<dbReference type="AlphaFoldDB" id="A0AAN9IW95"/>
<reference evidence="1 2" key="1">
    <citation type="submission" date="2024-01" db="EMBL/GenBank/DDBJ databases">
        <title>The genomes of 5 underutilized Papilionoideae crops provide insights into root nodulation and disease resistanc.</title>
        <authorList>
            <person name="Yuan L."/>
        </authorList>
    </citation>
    <scope>NUCLEOTIDE SEQUENCE [LARGE SCALE GENOMIC DNA]</scope>
    <source>
        <strain evidence="1">ZHUSHIDOU_FW_LH</strain>
        <tissue evidence="1">Leaf</tissue>
    </source>
</reference>
<name>A0AAN9IW95_CROPI</name>
<gene>
    <name evidence="1" type="ORF">RIF29_00162</name>
</gene>